<feature type="transmembrane region" description="Helical" evidence="6">
    <location>
        <begin position="286"/>
        <end position="303"/>
    </location>
</feature>
<name>A0A6J7R6P0_9ZZZZ</name>
<evidence type="ECO:0000313" key="8">
    <source>
        <dbReference type="EMBL" id="CAB4858422.1"/>
    </source>
</evidence>
<keyword evidence="5 6" id="KW-0472">Membrane</keyword>
<evidence type="ECO:0000256" key="4">
    <source>
        <dbReference type="ARBA" id="ARBA00022989"/>
    </source>
</evidence>
<evidence type="ECO:0000256" key="6">
    <source>
        <dbReference type="SAM" id="Phobius"/>
    </source>
</evidence>
<dbReference type="GO" id="GO:0005886">
    <property type="term" value="C:plasma membrane"/>
    <property type="evidence" value="ECO:0007669"/>
    <property type="project" value="TreeGrafter"/>
</dbReference>
<feature type="transmembrane region" description="Helical" evidence="6">
    <location>
        <begin position="194"/>
        <end position="217"/>
    </location>
</feature>
<dbReference type="GO" id="GO:0051301">
    <property type="term" value="P:cell division"/>
    <property type="evidence" value="ECO:0007669"/>
    <property type="project" value="InterPro"/>
</dbReference>
<feature type="transmembrane region" description="Helical" evidence="6">
    <location>
        <begin position="353"/>
        <end position="373"/>
    </location>
</feature>
<feature type="transmembrane region" description="Helical" evidence="6">
    <location>
        <begin position="20"/>
        <end position="39"/>
    </location>
</feature>
<dbReference type="EMBL" id="CAFABE010000076">
    <property type="protein sequence ID" value="CAB4832654.1"/>
    <property type="molecule type" value="Genomic_DNA"/>
</dbReference>
<dbReference type="InterPro" id="IPR018365">
    <property type="entry name" value="Cell_cycle_FtsW-rel_CS"/>
</dbReference>
<dbReference type="GO" id="GO:0015648">
    <property type="term" value="F:lipid-linked peptidoglycan transporter activity"/>
    <property type="evidence" value="ECO:0007669"/>
    <property type="project" value="TreeGrafter"/>
</dbReference>
<evidence type="ECO:0000256" key="2">
    <source>
        <dbReference type="ARBA" id="ARBA00022692"/>
    </source>
</evidence>
<accession>A0A6J7R6P0</accession>
<proteinExistence type="predicted"/>
<keyword evidence="3" id="KW-0133">Cell shape</keyword>
<comment type="subcellular location">
    <subcellularLocation>
        <location evidence="1">Membrane</location>
        <topology evidence="1">Multi-pass membrane protein</topology>
    </subcellularLocation>
</comment>
<dbReference type="EMBL" id="CAFBLT010000001">
    <property type="protein sequence ID" value="CAB4858422.1"/>
    <property type="molecule type" value="Genomic_DNA"/>
</dbReference>
<gene>
    <name evidence="7" type="ORF">UFOPK3164_01362</name>
    <name evidence="8" type="ORF">UFOPK3427_00031</name>
    <name evidence="9" type="ORF">UFOPK4112_01112</name>
</gene>
<reference evidence="9" key="1">
    <citation type="submission" date="2020-05" db="EMBL/GenBank/DDBJ databases">
        <authorList>
            <person name="Chiriac C."/>
            <person name="Salcher M."/>
            <person name="Ghai R."/>
            <person name="Kavagutti S V."/>
        </authorList>
    </citation>
    <scope>NUCLEOTIDE SEQUENCE</scope>
</reference>
<dbReference type="PROSITE" id="PS00428">
    <property type="entry name" value="FTSW_RODA_SPOVE"/>
    <property type="match status" value="1"/>
</dbReference>
<dbReference type="PANTHER" id="PTHR30474:SF14">
    <property type="entry name" value="CELL CYCLE PROTEIN"/>
    <property type="match status" value="1"/>
</dbReference>
<organism evidence="9">
    <name type="scientific">freshwater metagenome</name>
    <dbReference type="NCBI Taxonomy" id="449393"/>
    <lineage>
        <taxon>unclassified sequences</taxon>
        <taxon>metagenomes</taxon>
        <taxon>ecological metagenomes</taxon>
    </lineage>
</organism>
<feature type="transmembrane region" description="Helical" evidence="6">
    <location>
        <begin position="315"/>
        <end position="333"/>
    </location>
</feature>
<protein>
    <submittedName>
        <fullName evidence="9">Unannotated protein</fullName>
    </submittedName>
</protein>
<feature type="transmembrane region" description="Helical" evidence="6">
    <location>
        <begin position="59"/>
        <end position="75"/>
    </location>
</feature>
<dbReference type="EMBL" id="CAFBPM010000010">
    <property type="protein sequence ID" value="CAB5024382.1"/>
    <property type="molecule type" value="Genomic_DNA"/>
</dbReference>
<dbReference type="InterPro" id="IPR001182">
    <property type="entry name" value="FtsW/RodA"/>
</dbReference>
<evidence type="ECO:0000313" key="7">
    <source>
        <dbReference type="EMBL" id="CAB4832654.1"/>
    </source>
</evidence>
<dbReference type="Pfam" id="PF01098">
    <property type="entry name" value="FTSW_RODA_SPOVE"/>
    <property type="match status" value="1"/>
</dbReference>
<evidence type="ECO:0000256" key="1">
    <source>
        <dbReference type="ARBA" id="ARBA00004141"/>
    </source>
</evidence>
<dbReference type="PANTHER" id="PTHR30474">
    <property type="entry name" value="CELL CYCLE PROTEIN"/>
    <property type="match status" value="1"/>
</dbReference>
<keyword evidence="2 6" id="KW-0812">Transmembrane</keyword>
<evidence type="ECO:0000256" key="3">
    <source>
        <dbReference type="ARBA" id="ARBA00022960"/>
    </source>
</evidence>
<feature type="transmembrane region" description="Helical" evidence="6">
    <location>
        <begin position="87"/>
        <end position="108"/>
    </location>
</feature>
<dbReference type="AlphaFoldDB" id="A0A6J7R6P0"/>
<keyword evidence="4 6" id="KW-1133">Transmembrane helix</keyword>
<evidence type="ECO:0000313" key="9">
    <source>
        <dbReference type="EMBL" id="CAB5024382.1"/>
    </source>
</evidence>
<dbReference type="GO" id="GO:0008360">
    <property type="term" value="P:regulation of cell shape"/>
    <property type="evidence" value="ECO:0007669"/>
    <property type="project" value="UniProtKB-KW"/>
</dbReference>
<dbReference type="GO" id="GO:0032153">
    <property type="term" value="C:cell division site"/>
    <property type="evidence" value="ECO:0007669"/>
    <property type="project" value="TreeGrafter"/>
</dbReference>
<evidence type="ECO:0000256" key="5">
    <source>
        <dbReference type="ARBA" id="ARBA00023136"/>
    </source>
</evidence>
<sequence>MVLLERPVGSTRRQGQEDWILALATVIAAGLGLIFIYTATKSGLAVNGLDGKYFLKRQAIFDVLGVAIMLVLWRVDYRRIEQIATPAYAVSILMLLAVLSPLGSNALGAQRWFALGPLQIQPSEFTVLAVIMAFATYCNRRPDGLTLRDVSRLLLMVGFPMLLIIVQPDLGTVIVILIVFLVMMAAAGLPGRLLLWLVIGVVLAVVIAIEGGFLSSYQIHRLTSFLNQNSSNPNLQQSIYNVKQAKDAIGSGGLFGTGLGQGAQTNLGYVPEQQTDFIFTAVGEQVGFLGSLLVVSLMGFIGFRILRGAFMTKDVLGRVVCAGIFAFFSFSVFQNAGMTMGIMPVTGIPFPFLSYGGSAAIVFFAGIGTVLSIEARRGGG</sequence>